<keyword evidence="1" id="KW-1133">Transmembrane helix</keyword>
<accession>A0A5C1I6G3</accession>
<keyword evidence="1" id="KW-0472">Membrane</keyword>
<proteinExistence type="predicted"/>
<dbReference type="RefSeq" id="WP_112571407.1">
    <property type="nucleotide sequence ID" value="NZ_CP043450.1"/>
</dbReference>
<protein>
    <submittedName>
        <fullName evidence="2">Uncharacterized protein</fullName>
    </submittedName>
</protein>
<dbReference type="EMBL" id="CP043450">
    <property type="protein sequence ID" value="QEM13555.1"/>
    <property type="molecule type" value="Genomic_DNA"/>
</dbReference>
<evidence type="ECO:0000313" key="2">
    <source>
        <dbReference type="EMBL" id="QEM13555.1"/>
    </source>
</evidence>
<dbReference type="AlphaFoldDB" id="A0A5C1I6G3"/>
<dbReference type="Proteomes" id="UP000251402">
    <property type="component" value="Chromosome"/>
</dbReference>
<evidence type="ECO:0000256" key="1">
    <source>
        <dbReference type="SAM" id="Phobius"/>
    </source>
</evidence>
<dbReference type="OrthoDB" id="894278at2"/>
<name>A0A5C1I6G3_9SPHI</name>
<keyword evidence="1" id="KW-0812">Transmembrane</keyword>
<reference evidence="2" key="1">
    <citation type="submission" date="2019-08" db="EMBL/GenBank/DDBJ databases">
        <title>Comparative genome analysis confer to the adaptation heavy metal polluted environment.</title>
        <authorList>
            <person name="Li Y."/>
        </authorList>
    </citation>
    <scope>NUCLEOTIDE SEQUENCE [LARGE SCALE GENOMIC DNA]</scope>
    <source>
        <strain evidence="2">P1</strain>
    </source>
</reference>
<evidence type="ECO:0000313" key="3">
    <source>
        <dbReference type="Proteomes" id="UP000251402"/>
    </source>
</evidence>
<sequence length="157" mass="18369">MKSRFLFPSKARFLGLFLFLAGIAFFIYSQNSSNQIFVWYNLRPTAQSFTDAARDECFDDEIQLFLTLSGLILLAFSKETVEDEHIVQLRSDSLQWAVYINYIVFAVVIFASYGLSFLMFTMYNVLTLLVFFIIRFRWKIYLLNRGLTTEVKEAIQS</sequence>
<feature type="transmembrane region" description="Helical" evidence="1">
    <location>
        <begin position="117"/>
        <end position="136"/>
    </location>
</feature>
<gene>
    <name evidence="2" type="ORF">DEO27_027265</name>
</gene>
<keyword evidence="3" id="KW-1185">Reference proteome</keyword>
<organism evidence="2 3">
    <name type="scientific">Mucilaginibacter rubeus</name>
    <dbReference type="NCBI Taxonomy" id="2027860"/>
    <lineage>
        <taxon>Bacteria</taxon>
        <taxon>Pseudomonadati</taxon>
        <taxon>Bacteroidota</taxon>
        <taxon>Sphingobacteriia</taxon>
        <taxon>Sphingobacteriales</taxon>
        <taxon>Sphingobacteriaceae</taxon>
        <taxon>Mucilaginibacter</taxon>
    </lineage>
</organism>
<dbReference type="KEGG" id="mrub:DEO27_027265"/>